<dbReference type="EMBL" id="CAXKWB010011677">
    <property type="protein sequence ID" value="CAL4102187.1"/>
    <property type="molecule type" value="Genomic_DNA"/>
</dbReference>
<protein>
    <submittedName>
        <fullName evidence="2">Uncharacterized protein</fullName>
    </submittedName>
</protein>
<evidence type="ECO:0000313" key="3">
    <source>
        <dbReference type="Proteomes" id="UP001497623"/>
    </source>
</evidence>
<accession>A0AAV2QUT7</accession>
<evidence type="ECO:0000256" key="1">
    <source>
        <dbReference type="SAM" id="MobiDB-lite"/>
    </source>
</evidence>
<feature type="compositionally biased region" description="Low complexity" evidence="1">
    <location>
        <begin position="179"/>
        <end position="194"/>
    </location>
</feature>
<reference evidence="2 3" key="1">
    <citation type="submission" date="2024-05" db="EMBL/GenBank/DDBJ databases">
        <authorList>
            <person name="Wallberg A."/>
        </authorList>
    </citation>
    <scope>NUCLEOTIDE SEQUENCE [LARGE SCALE GENOMIC DNA]</scope>
</reference>
<organism evidence="2 3">
    <name type="scientific">Meganyctiphanes norvegica</name>
    <name type="common">Northern krill</name>
    <name type="synonym">Thysanopoda norvegica</name>
    <dbReference type="NCBI Taxonomy" id="48144"/>
    <lineage>
        <taxon>Eukaryota</taxon>
        <taxon>Metazoa</taxon>
        <taxon>Ecdysozoa</taxon>
        <taxon>Arthropoda</taxon>
        <taxon>Crustacea</taxon>
        <taxon>Multicrustacea</taxon>
        <taxon>Malacostraca</taxon>
        <taxon>Eumalacostraca</taxon>
        <taxon>Eucarida</taxon>
        <taxon>Euphausiacea</taxon>
        <taxon>Euphausiidae</taxon>
        <taxon>Meganyctiphanes</taxon>
    </lineage>
</organism>
<keyword evidence="3" id="KW-1185">Reference proteome</keyword>
<dbReference type="AlphaFoldDB" id="A0AAV2QUT7"/>
<evidence type="ECO:0000313" key="2">
    <source>
        <dbReference type="EMBL" id="CAL4102187.1"/>
    </source>
</evidence>
<feature type="region of interest" description="Disordered" evidence="1">
    <location>
        <begin position="179"/>
        <end position="201"/>
    </location>
</feature>
<name>A0AAV2QUT7_MEGNR</name>
<gene>
    <name evidence="2" type="ORF">MNOR_LOCUS17192</name>
</gene>
<proteinExistence type="predicted"/>
<dbReference type="Proteomes" id="UP001497623">
    <property type="component" value="Unassembled WGS sequence"/>
</dbReference>
<feature type="non-terminal residue" evidence="2">
    <location>
        <position position="1"/>
    </location>
</feature>
<sequence>SYVELVVLVSSIFSFATPQIRNLSPLMGKFNRDLPGSFENNIAVPTFASFSSGISAPAFISSSSGSGFGEDAWVGGDAGFDGDVGFSGGNGIGQEGIGFGGGSGSGGNTDLPDSVGDYISKITAEDVEEALMKAFKEASGISSQGGSVSSASAASSSSAAASSSSASAASSSSAAASSSSASAASSSSAAEAASEYVPTNH</sequence>
<feature type="non-terminal residue" evidence="2">
    <location>
        <position position="201"/>
    </location>
</feature>
<comment type="caution">
    <text evidence="2">The sequence shown here is derived from an EMBL/GenBank/DDBJ whole genome shotgun (WGS) entry which is preliminary data.</text>
</comment>